<dbReference type="Proteomes" id="UP000829196">
    <property type="component" value="Unassembled WGS sequence"/>
</dbReference>
<proteinExistence type="predicted"/>
<keyword evidence="2" id="KW-1185">Reference proteome</keyword>
<name>A0A8T3BRC1_DENNO</name>
<sequence>MDICILRNPTTDCSCCTIEDDDYPNILLMFLHCLKLIGWKDMILKLAFAICKTDHLWGIQSILCYLVVFVLI</sequence>
<comment type="caution">
    <text evidence="1">The sequence shown here is derived from an EMBL/GenBank/DDBJ whole genome shotgun (WGS) entry which is preliminary data.</text>
</comment>
<dbReference type="AlphaFoldDB" id="A0A8T3BRC1"/>
<reference evidence="1" key="1">
    <citation type="journal article" date="2022" name="Front. Genet.">
        <title>Chromosome-Scale Assembly of the Dendrobium nobile Genome Provides Insights Into the Molecular Mechanism of the Biosynthesis of the Medicinal Active Ingredient of Dendrobium.</title>
        <authorList>
            <person name="Xu Q."/>
            <person name="Niu S.-C."/>
            <person name="Li K.-L."/>
            <person name="Zheng P.-J."/>
            <person name="Zhang X.-J."/>
            <person name="Jia Y."/>
            <person name="Liu Y."/>
            <person name="Niu Y.-X."/>
            <person name="Yu L.-H."/>
            <person name="Chen D.-F."/>
            <person name="Zhang G.-Q."/>
        </authorList>
    </citation>
    <scope>NUCLEOTIDE SEQUENCE</scope>
    <source>
        <tissue evidence="1">Leaf</tissue>
    </source>
</reference>
<gene>
    <name evidence="1" type="ORF">KFK09_006326</name>
</gene>
<organism evidence="1 2">
    <name type="scientific">Dendrobium nobile</name>
    <name type="common">Orchid</name>
    <dbReference type="NCBI Taxonomy" id="94219"/>
    <lineage>
        <taxon>Eukaryota</taxon>
        <taxon>Viridiplantae</taxon>
        <taxon>Streptophyta</taxon>
        <taxon>Embryophyta</taxon>
        <taxon>Tracheophyta</taxon>
        <taxon>Spermatophyta</taxon>
        <taxon>Magnoliopsida</taxon>
        <taxon>Liliopsida</taxon>
        <taxon>Asparagales</taxon>
        <taxon>Orchidaceae</taxon>
        <taxon>Epidendroideae</taxon>
        <taxon>Malaxideae</taxon>
        <taxon>Dendrobiinae</taxon>
        <taxon>Dendrobium</taxon>
    </lineage>
</organism>
<evidence type="ECO:0000313" key="1">
    <source>
        <dbReference type="EMBL" id="KAI0518889.1"/>
    </source>
</evidence>
<dbReference type="EMBL" id="JAGYWB010000006">
    <property type="protein sequence ID" value="KAI0518889.1"/>
    <property type="molecule type" value="Genomic_DNA"/>
</dbReference>
<accession>A0A8T3BRC1</accession>
<evidence type="ECO:0000313" key="2">
    <source>
        <dbReference type="Proteomes" id="UP000829196"/>
    </source>
</evidence>
<protein>
    <submittedName>
        <fullName evidence="1">Uncharacterized protein</fullName>
    </submittedName>
</protein>